<organism evidence="1 2">
    <name type="scientific">Pseudomonas azerbaijanoccidentalis</name>
    <dbReference type="NCBI Taxonomy" id="2842347"/>
    <lineage>
        <taxon>Bacteria</taxon>
        <taxon>Pseudomonadati</taxon>
        <taxon>Pseudomonadota</taxon>
        <taxon>Gammaproteobacteria</taxon>
        <taxon>Pseudomonadales</taxon>
        <taxon>Pseudomonadaceae</taxon>
        <taxon>Pseudomonas</taxon>
    </lineage>
</organism>
<protein>
    <submittedName>
        <fullName evidence="1">Uncharacterized protein</fullName>
    </submittedName>
</protein>
<proteinExistence type="predicted"/>
<dbReference type="Pfam" id="PF19866">
    <property type="entry name" value="DUF6339"/>
    <property type="match status" value="1"/>
</dbReference>
<sequence>MKSVPLLPRLKAHGVATILEKLKSESPSARDSIDRLREYSALKTSASSGGTRADSVAVNITAELRRIAQKAGFPTANTQVARAQFDQDAAIYLGQLEELKTGEALRDDVWAFMTTVLAPDIVAWRFTDKNRERVARFAGGVRNSFQRLWVRGTVLDRRDGHSQRWELIKQLTEDAMVQIFERASIGGNPPFAMAIAEGWLRTSNKVGRGPMEDVMRSATKILRMKNQIIDLGYLTSEELEGVVSDTFNTAARAVIKTEEPELAT</sequence>
<evidence type="ECO:0000313" key="1">
    <source>
        <dbReference type="EMBL" id="MBV4522637.1"/>
    </source>
</evidence>
<dbReference type="RefSeq" id="WP_217872702.1">
    <property type="nucleotide sequence ID" value="NZ_JAHSTU010000007.1"/>
</dbReference>
<dbReference type="Proteomes" id="UP001049200">
    <property type="component" value="Unassembled WGS sequence"/>
</dbReference>
<dbReference type="EMBL" id="JAHSTU010000007">
    <property type="protein sequence ID" value="MBV4522637.1"/>
    <property type="molecule type" value="Genomic_DNA"/>
</dbReference>
<name>A0ABS6QUN3_9PSED</name>
<evidence type="ECO:0000313" key="2">
    <source>
        <dbReference type="Proteomes" id="UP001049200"/>
    </source>
</evidence>
<comment type="caution">
    <text evidence="1">The sequence shown here is derived from an EMBL/GenBank/DDBJ whole genome shotgun (WGS) entry which is preliminary data.</text>
</comment>
<accession>A0ABS6QUN3</accession>
<gene>
    <name evidence="1" type="ORF">KVG88_21475</name>
</gene>
<keyword evidence="2" id="KW-1185">Reference proteome</keyword>
<dbReference type="InterPro" id="IPR045920">
    <property type="entry name" value="DUF6339"/>
</dbReference>
<reference evidence="1" key="1">
    <citation type="submission" date="2021-06" db="EMBL/GenBank/DDBJ databases">
        <title>Updating the genus Pseudomonas: Description of 43 new species and partition of the Pseudomonas putida group.</title>
        <authorList>
            <person name="Girard L."/>
            <person name="Lood C."/>
            <person name="Vandamme P."/>
            <person name="Rokni-Zadeh H."/>
            <person name="Van Noort V."/>
            <person name="Hofte M."/>
            <person name="Lavigne R."/>
            <person name="De Mot R."/>
        </authorList>
    </citation>
    <scope>NUCLEOTIDE SEQUENCE</scope>
    <source>
        <strain evidence="1">SWRI74</strain>
    </source>
</reference>